<evidence type="ECO:0000256" key="4">
    <source>
        <dbReference type="ARBA" id="ARBA00023172"/>
    </source>
</evidence>
<dbReference type="EMBL" id="JACHGW010000007">
    <property type="protein sequence ID" value="MBB6053586.1"/>
    <property type="molecule type" value="Genomic_DNA"/>
</dbReference>
<dbReference type="AlphaFoldDB" id="A0A7W9SVR5"/>
<dbReference type="Pfam" id="PF02565">
    <property type="entry name" value="RecO_C"/>
    <property type="match status" value="1"/>
</dbReference>
<name>A0A7W9SVR5_ARMRO</name>
<dbReference type="Gene3D" id="2.40.50.140">
    <property type="entry name" value="Nucleic acid-binding proteins"/>
    <property type="match status" value="1"/>
</dbReference>
<comment type="caution">
    <text evidence="9">The sequence shown here is derived from an EMBL/GenBank/DDBJ whole genome shotgun (WGS) entry which is preliminary data.</text>
</comment>
<proteinExistence type="inferred from homology"/>
<sequence>MPTYKTAALVLRRIPLGEKDKIVTLFSRDKGKLRAVAKGARKPTSKLAGATEPLVLLRASIAEGSSLDVLSEAEVRESFPKLKADYGLILRASYACELLEKVMEERDPHPESFDLLLSTLYILQRAAQPDTALHAYELQLLAQIGYEPQLSACIRCDNPFDTDYPPVGYSPSRGGALCIPCTEFLHAEAMPCNATTILLLERLTLLTDAKSLAALELPTEALTEINRILRAHLRYRVEREIKSLGMLDAHRLGESQPEKVANVP</sequence>
<dbReference type="Pfam" id="PF11967">
    <property type="entry name" value="RecO_N"/>
    <property type="match status" value="1"/>
</dbReference>
<feature type="domain" description="DNA replication/recombination mediator RecO N-terminal" evidence="8">
    <location>
        <begin position="1"/>
        <end position="79"/>
    </location>
</feature>
<dbReference type="RefSeq" id="WP_184203676.1">
    <property type="nucleotide sequence ID" value="NZ_JACHGW010000007.1"/>
</dbReference>
<dbReference type="GO" id="GO:0043590">
    <property type="term" value="C:bacterial nucleoid"/>
    <property type="evidence" value="ECO:0007669"/>
    <property type="project" value="TreeGrafter"/>
</dbReference>
<accession>A0A7W9SVR5</accession>
<dbReference type="GO" id="GO:0006310">
    <property type="term" value="P:DNA recombination"/>
    <property type="evidence" value="ECO:0007669"/>
    <property type="project" value="UniProtKB-UniRule"/>
</dbReference>
<keyword evidence="4 7" id="KW-0233">DNA recombination</keyword>
<keyword evidence="3 7" id="KW-0227">DNA damage</keyword>
<evidence type="ECO:0000313" key="9">
    <source>
        <dbReference type="EMBL" id="MBB6053586.1"/>
    </source>
</evidence>
<dbReference type="Proteomes" id="UP000520814">
    <property type="component" value="Unassembled WGS sequence"/>
</dbReference>
<evidence type="ECO:0000256" key="7">
    <source>
        <dbReference type="HAMAP-Rule" id="MF_00201"/>
    </source>
</evidence>
<dbReference type="PANTHER" id="PTHR33991">
    <property type="entry name" value="DNA REPAIR PROTEIN RECO"/>
    <property type="match status" value="1"/>
</dbReference>
<evidence type="ECO:0000256" key="1">
    <source>
        <dbReference type="ARBA" id="ARBA00007452"/>
    </source>
</evidence>
<dbReference type="InterPro" id="IPR022572">
    <property type="entry name" value="DNA_rep/recomb_RecO_N"/>
</dbReference>
<dbReference type="Gene3D" id="1.20.1440.120">
    <property type="entry name" value="Recombination protein O, C-terminal domain"/>
    <property type="match status" value="1"/>
</dbReference>
<evidence type="ECO:0000256" key="3">
    <source>
        <dbReference type="ARBA" id="ARBA00022763"/>
    </source>
</evidence>
<evidence type="ECO:0000256" key="2">
    <source>
        <dbReference type="ARBA" id="ARBA00021310"/>
    </source>
</evidence>
<dbReference type="InterPro" id="IPR003717">
    <property type="entry name" value="RecO"/>
</dbReference>
<evidence type="ECO:0000259" key="8">
    <source>
        <dbReference type="Pfam" id="PF11967"/>
    </source>
</evidence>
<keyword evidence="5 7" id="KW-0234">DNA repair</keyword>
<evidence type="ECO:0000313" key="10">
    <source>
        <dbReference type="Proteomes" id="UP000520814"/>
    </source>
</evidence>
<reference evidence="9 10" key="1">
    <citation type="submission" date="2020-08" db="EMBL/GenBank/DDBJ databases">
        <title>Genomic Encyclopedia of Type Strains, Phase IV (KMG-IV): sequencing the most valuable type-strain genomes for metagenomic binning, comparative biology and taxonomic classification.</title>
        <authorList>
            <person name="Goeker M."/>
        </authorList>
    </citation>
    <scope>NUCLEOTIDE SEQUENCE [LARGE SCALE GENOMIC DNA]</scope>
    <source>
        <strain evidence="9 10">DSM 23562</strain>
    </source>
</reference>
<evidence type="ECO:0000256" key="5">
    <source>
        <dbReference type="ARBA" id="ARBA00023204"/>
    </source>
</evidence>
<dbReference type="InterPro" id="IPR012340">
    <property type="entry name" value="NA-bd_OB-fold"/>
</dbReference>
<dbReference type="PANTHER" id="PTHR33991:SF1">
    <property type="entry name" value="DNA REPAIR PROTEIN RECO"/>
    <property type="match status" value="1"/>
</dbReference>
<gene>
    <name evidence="7" type="primary">recO</name>
    <name evidence="9" type="ORF">HNQ39_005421</name>
</gene>
<dbReference type="InterPro" id="IPR042242">
    <property type="entry name" value="RecO_C"/>
</dbReference>
<dbReference type="NCBIfam" id="TIGR00613">
    <property type="entry name" value="reco"/>
    <property type="match status" value="1"/>
</dbReference>
<evidence type="ECO:0000256" key="6">
    <source>
        <dbReference type="ARBA" id="ARBA00033409"/>
    </source>
</evidence>
<comment type="function">
    <text evidence="7">Involved in DNA repair and RecF pathway recombination.</text>
</comment>
<comment type="similarity">
    <text evidence="1 7">Belongs to the RecO family.</text>
</comment>
<organism evidence="9 10">
    <name type="scientific">Armatimonas rosea</name>
    <dbReference type="NCBI Taxonomy" id="685828"/>
    <lineage>
        <taxon>Bacteria</taxon>
        <taxon>Bacillati</taxon>
        <taxon>Armatimonadota</taxon>
        <taxon>Armatimonadia</taxon>
        <taxon>Armatimonadales</taxon>
        <taxon>Armatimonadaceae</taxon>
        <taxon>Armatimonas</taxon>
    </lineage>
</organism>
<dbReference type="SUPFAM" id="SSF50249">
    <property type="entry name" value="Nucleic acid-binding proteins"/>
    <property type="match status" value="1"/>
</dbReference>
<dbReference type="HAMAP" id="MF_00201">
    <property type="entry name" value="RecO"/>
    <property type="match status" value="1"/>
</dbReference>
<dbReference type="GO" id="GO:0006302">
    <property type="term" value="P:double-strand break repair"/>
    <property type="evidence" value="ECO:0007669"/>
    <property type="project" value="TreeGrafter"/>
</dbReference>
<dbReference type="InterPro" id="IPR037278">
    <property type="entry name" value="ARFGAP/RecO"/>
</dbReference>
<keyword evidence="10" id="KW-1185">Reference proteome</keyword>
<protein>
    <recommendedName>
        <fullName evidence="2 7">DNA repair protein RecO</fullName>
    </recommendedName>
    <alternativeName>
        <fullName evidence="6 7">Recombination protein O</fullName>
    </alternativeName>
</protein>
<dbReference type="SUPFAM" id="SSF57863">
    <property type="entry name" value="ArfGap/RecO-like zinc finger"/>
    <property type="match status" value="1"/>
</dbReference>